<dbReference type="InterPro" id="IPR008942">
    <property type="entry name" value="ENTH_VHS"/>
</dbReference>
<dbReference type="GeneID" id="8046060"/>
<feature type="compositionally biased region" description="Low complexity" evidence="1">
    <location>
        <begin position="726"/>
        <end position="738"/>
    </location>
</feature>
<reference evidence="4 5" key="1">
    <citation type="journal article" date="2009" name="Genome Res.">
        <title>Comparative genomics of the fungal pathogens Candida dubliniensis and Candida albicans.</title>
        <authorList>
            <person name="Jackson A.P."/>
            <person name="Gamble J.A."/>
            <person name="Yeomans T."/>
            <person name="Moran G.P."/>
            <person name="Saunders D."/>
            <person name="Harris D."/>
            <person name="Aslett M."/>
            <person name="Barrell J.F."/>
            <person name="Butler G."/>
            <person name="Citiulo F."/>
            <person name="Coleman D.C."/>
            <person name="de Groot P.W.J."/>
            <person name="Goodwin T.J."/>
            <person name="Quail M.A."/>
            <person name="McQuillan J."/>
            <person name="Munro C.A."/>
            <person name="Pain A."/>
            <person name="Poulter R.T."/>
            <person name="Rajandream M.A."/>
            <person name="Renauld H."/>
            <person name="Spiering M.J."/>
            <person name="Tivey A."/>
            <person name="Gow N.A.R."/>
            <person name="Barrell B."/>
            <person name="Sullivan D.J."/>
            <person name="Berriman M."/>
        </authorList>
    </citation>
    <scope>NUCLEOTIDE SEQUENCE [LARGE SCALE GENOMIC DNA]</scope>
    <source>
        <strain evidence="5">CD36 / ATCC MYA-646 / CBS 7987 / NCPF 3949 / NRRL Y-17841</strain>
    </source>
</reference>
<dbReference type="eggNOG" id="KOG2071">
    <property type="taxonomic scope" value="Eukaryota"/>
</dbReference>
<proteinExistence type="predicted"/>
<evidence type="ECO:0000313" key="3">
    <source>
        <dbReference type="CGD" id="CAL0000168645"/>
    </source>
</evidence>
<dbReference type="AlphaFoldDB" id="B9WBP2"/>
<accession>B9WBP2</accession>
<feature type="compositionally biased region" description="Polar residues" evidence="1">
    <location>
        <begin position="770"/>
        <end position="786"/>
    </location>
</feature>
<organism evidence="4 5">
    <name type="scientific">Candida dubliniensis (strain CD36 / ATCC MYA-646 / CBS 7987 / NCPF 3949 / NRRL Y-17841)</name>
    <name type="common">Yeast</name>
    <dbReference type="NCBI Taxonomy" id="573826"/>
    <lineage>
        <taxon>Eukaryota</taxon>
        <taxon>Fungi</taxon>
        <taxon>Dikarya</taxon>
        <taxon>Ascomycota</taxon>
        <taxon>Saccharomycotina</taxon>
        <taxon>Pichiomycetes</taxon>
        <taxon>Debaryomycetaceae</taxon>
        <taxon>Candida/Lodderomyces clade</taxon>
        <taxon>Candida</taxon>
    </lineage>
</organism>
<dbReference type="EMBL" id="FM992689">
    <property type="protein sequence ID" value="CAX43813.1"/>
    <property type="molecule type" value="Genomic_DNA"/>
</dbReference>
<feature type="compositionally biased region" description="Low complexity" evidence="1">
    <location>
        <begin position="660"/>
        <end position="675"/>
    </location>
</feature>
<dbReference type="CDD" id="cd16982">
    <property type="entry name" value="CID_Pcf11"/>
    <property type="match status" value="1"/>
</dbReference>
<dbReference type="Proteomes" id="UP000002605">
    <property type="component" value="Chromosome 2"/>
</dbReference>
<dbReference type="KEGG" id="cdu:CD36_20330"/>
<dbReference type="Pfam" id="PF04818">
    <property type="entry name" value="CID"/>
    <property type="match status" value="1"/>
</dbReference>
<dbReference type="RefSeq" id="XP_002418512.1">
    <property type="nucleotide sequence ID" value="XM_002418467.1"/>
</dbReference>
<dbReference type="InterPro" id="IPR047415">
    <property type="entry name" value="Pcf11_CID"/>
</dbReference>
<sequence>MNINKFKSGLKKLTVNKRIIIDELTAFADEYSADGAEEIAAAIQEHIDTCPPQHKLFAFYLLDNICKTVGNPYNILLANGLFQLFRSTYVHVDDGTRHMLIELFTTWKQYDDHTTVFNMQVLQKIEKFIQQAQNLRSASPGLEHTSKSDLTPRVLIKNAKELLTLHDQLILQVSNFVKGDYHKFLSEEDFHFIDQFKLIQKELYDSINEILSHIYEDVNLYGGASNNGTERLISTPQFEINAERYKVDIVRNQKDMFKQQQSFTDFLTTCKPRLHKAYILKKEKREKIKYLKKYRFVIEKRPNSRFFSHVLNESEEFIDLIDKFGKVTKFTPEELLFVNEPQLTEIPREEETHDHQINSNFLGFPVDLDTLKKTAAIQDKPQESILGISINLDSLLGSGSDSTKNSNGYTDKSQDLALLQQSPLHQQPMKDLSISSPLPLTSFSTPTIDQPTSEEQLQPVWIPNNTLDNRTHEEESSISGQPTQHDMQLQLSSHDALEITQTQSREQNPDPQPVLSNDRPKSLEDIDGVIIYYPIFGDQPSLVNNGSFKHPRKVFRRSVQTQSIGDLTLKHIPEFYKQYEIDVNLPKFAHPNHFPIIPEFRENERNLDGSSNSNGNEVLQIEYHKDATENEKEKVENTEVVNNRELIKDSEAPQVQPSVSTNESRSTIENSTSSTNEKEVQYITSPVQPANSSVANNGTLEVPQGAAVLPSRKISLNDYNKTKLVQSTSSHSSTSQLSAPPPPPPPHGSPHNESSDPRTENTRSDRSRLTNRSLYSNLAIPSNRARSSLKRKGSSDETPRQTKHVKFTTDS</sequence>
<protein>
    <submittedName>
        <fullName evidence="4">mRNA cleavage and polyadenylylation specificity factor, putative</fullName>
    </submittedName>
</protein>
<dbReference type="GO" id="GO:0006369">
    <property type="term" value="P:termination of RNA polymerase II transcription"/>
    <property type="evidence" value="ECO:0007669"/>
    <property type="project" value="InterPro"/>
</dbReference>
<dbReference type="GO" id="GO:0031124">
    <property type="term" value="P:mRNA 3'-end processing"/>
    <property type="evidence" value="ECO:0007669"/>
    <property type="project" value="InterPro"/>
</dbReference>
<dbReference type="PROSITE" id="PS51391">
    <property type="entry name" value="CID"/>
    <property type="match status" value="1"/>
</dbReference>
<dbReference type="GO" id="GO:0005737">
    <property type="term" value="C:cytoplasm"/>
    <property type="evidence" value="ECO:0007669"/>
    <property type="project" value="TreeGrafter"/>
</dbReference>
<dbReference type="HOGENOM" id="CLU_346809_0_0_1"/>
<evidence type="ECO:0000256" key="1">
    <source>
        <dbReference type="SAM" id="MobiDB-lite"/>
    </source>
</evidence>
<dbReference type="Gene3D" id="1.25.40.90">
    <property type="match status" value="1"/>
</dbReference>
<keyword evidence="5" id="KW-1185">Reference proteome</keyword>
<name>B9WBP2_CANDC</name>
<dbReference type="FunFam" id="1.25.40.90:FF:000016">
    <property type="entry name" value="mRNA cleavage factor complex component Pcf11"/>
    <property type="match status" value="1"/>
</dbReference>
<evidence type="ECO:0000313" key="5">
    <source>
        <dbReference type="Proteomes" id="UP000002605"/>
    </source>
</evidence>
<feature type="compositionally biased region" description="Pro residues" evidence="1">
    <location>
        <begin position="739"/>
        <end position="748"/>
    </location>
</feature>
<feature type="compositionally biased region" description="Polar residues" evidence="1">
    <location>
        <begin position="477"/>
        <end position="487"/>
    </location>
</feature>
<gene>
    <name evidence="3" type="ordered locus">Cd36_20330</name>
    <name evidence="4" type="ORF">CD36_20330</name>
</gene>
<feature type="region of interest" description="Disordered" evidence="1">
    <location>
        <begin position="724"/>
        <end position="811"/>
    </location>
</feature>
<feature type="region of interest" description="Disordered" evidence="1">
    <location>
        <begin position="643"/>
        <end position="681"/>
    </location>
</feature>
<feature type="compositionally biased region" description="Basic residues" evidence="1">
    <location>
        <begin position="801"/>
        <end position="811"/>
    </location>
</feature>
<dbReference type="InterPro" id="IPR006569">
    <property type="entry name" value="CID_dom"/>
</dbReference>
<evidence type="ECO:0000313" key="4">
    <source>
        <dbReference type="EMBL" id="CAX43813.1"/>
    </source>
</evidence>
<evidence type="ECO:0000259" key="2">
    <source>
        <dbReference type="PROSITE" id="PS51391"/>
    </source>
</evidence>
<dbReference type="GO" id="GO:0005849">
    <property type="term" value="C:mRNA cleavage factor complex"/>
    <property type="evidence" value="ECO:0007669"/>
    <property type="project" value="TreeGrafter"/>
</dbReference>
<dbReference type="OrthoDB" id="4013281at2759"/>
<dbReference type="GO" id="GO:0000993">
    <property type="term" value="F:RNA polymerase II complex binding"/>
    <property type="evidence" value="ECO:0007669"/>
    <property type="project" value="InterPro"/>
</dbReference>
<dbReference type="SUPFAM" id="SSF48464">
    <property type="entry name" value="ENTH/VHS domain"/>
    <property type="match status" value="1"/>
</dbReference>
<feature type="domain" description="CID" evidence="2">
    <location>
        <begin position="1"/>
        <end position="133"/>
    </location>
</feature>
<dbReference type="PANTHER" id="PTHR15921:SF3">
    <property type="entry name" value="PRE-MRNA CLEAVAGE COMPLEX 2 PROTEIN PCF11"/>
    <property type="match status" value="1"/>
</dbReference>
<dbReference type="CGD" id="CAL0000168645">
    <property type="gene designation" value="Cd36_20330"/>
</dbReference>
<feature type="compositionally biased region" description="Basic and acidic residues" evidence="1">
    <location>
        <begin position="753"/>
        <end position="768"/>
    </location>
</feature>
<feature type="compositionally biased region" description="Low complexity" evidence="1">
    <location>
        <begin position="432"/>
        <end position="448"/>
    </location>
</feature>
<dbReference type="PANTHER" id="PTHR15921">
    <property type="entry name" value="PRE-MRNA CLEAVAGE COMPLEX II"/>
    <property type="match status" value="1"/>
</dbReference>
<dbReference type="GO" id="GO:0003729">
    <property type="term" value="F:mRNA binding"/>
    <property type="evidence" value="ECO:0007669"/>
    <property type="project" value="InterPro"/>
</dbReference>
<feature type="region of interest" description="Disordered" evidence="1">
    <location>
        <begin position="502"/>
        <end position="521"/>
    </location>
</feature>
<dbReference type="InterPro" id="IPR045154">
    <property type="entry name" value="PCF11-like"/>
</dbReference>
<dbReference type="SMART" id="SM00582">
    <property type="entry name" value="RPR"/>
    <property type="match status" value="1"/>
</dbReference>
<feature type="region of interest" description="Disordered" evidence="1">
    <location>
        <begin position="426"/>
        <end position="487"/>
    </location>
</feature>